<proteinExistence type="predicted"/>
<dbReference type="EMBL" id="JAAVTX010000001">
    <property type="protein sequence ID" value="NKE43376.1"/>
    <property type="molecule type" value="Genomic_DNA"/>
</dbReference>
<comment type="caution">
    <text evidence="1">The sequence shown here is derived from an EMBL/GenBank/DDBJ whole genome shotgun (WGS) entry which is preliminary data.</text>
</comment>
<protein>
    <submittedName>
        <fullName evidence="1">Uncharacterized protein</fullName>
    </submittedName>
</protein>
<name>A0ABX1ERW6_9PROT</name>
<sequence length="189" mass="20180">MGRLVAPAGDPAVTFRRFGGGVVAEAANDADIISSELLAPQDPGAGLPVRRVVVRYARNWTPQTTGINGGVSDARRAWLAEPYRATAPAEDAAVAAKHPLAEDLVIDTLLVHAADAAAERDRQLALRSVRRDRLRIRSRLDADLLAAVDVGAVVRVVQPRWRCDAGRLFVVIGPAIDARISGLDVVVWG</sequence>
<accession>A0ABX1ERW6</accession>
<evidence type="ECO:0000313" key="2">
    <source>
        <dbReference type="Proteomes" id="UP000765160"/>
    </source>
</evidence>
<organism evidence="1 2">
    <name type="scientific">Falsiroseomonas frigidaquae</name>
    <dbReference type="NCBI Taxonomy" id="487318"/>
    <lineage>
        <taxon>Bacteria</taxon>
        <taxon>Pseudomonadati</taxon>
        <taxon>Pseudomonadota</taxon>
        <taxon>Alphaproteobacteria</taxon>
        <taxon>Acetobacterales</taxon>
        <taxon>Roseomonadaceae</taxon>
        <taxon>Falsiroseomonas</taxon>
    </lineage>
</organism>
<dbReference type="Proteomes" id="UP000765160">
    <property type="component" value="Unassembled WGS sequence"/>
</dbReference>
<reference evidence="1 2" key="1">
    <citation type="submission" date="2020-03" db="EMBL/GenBank/DDBJ databases">
        <title>Roseomonas selenitidurans sp. nov. isolated from soil.</title>
        <authorList>
            <person name="Liu H."/>
        </authorList>
    </citation>
    <scope>NUCLEOTIDE SEQUENCE [LARGE SCALE GENOMIC DNA]</scope>
    <source>
        <strain evidence="1 2">JCM 15073</strain>
    </source>
</reference>
<gene>
    <name evidence="1" type="ORF">HB662_01200</name>
</gene>
<dbReference type="RefSeq" id="WP_168046316.1">
    <property type="nucleotide sequence ID" value="NZ_JAATJR010000001.1"/>
</dbReference>
<keyword evidence="2" id="KW-1185">Reference proteome</keyword>
<evidence type="ECO:0000313" key="1">
    <source>
        <dbReference type="EMBL" id="NKE43376.1"/>
    </source>
</evidence>